<dbReference type="AlphaFoldDB" id="H2Y1R3"/>
<reference evidence="1" key="2">
    <citation type="submission" date="2025-08" db="UniProtKB">
        <authorList>
            <consortium name="Ensembl"/>
        </authorList>
    </citation>
    <scope>IDENTIFICATION</scope>
</reference>
<sequence length="26" mass="2888">MGITCIPLRYNIYKAGSGENSINIFL</sequence>
<organism evidence="1 2">
    <name type="scientific">Ciona intestinalis</name>
    <name type="common">Transparent sea squirt</name>
    <name type="synonym">Ascidia intestinalis</name>
    <dbReference type="NCBI Taxonomy" id="7719"/>
    <lineage>
        <taxon>Eukaryota</taxon>
        <taxon>Metazoa</taxon>
        <taxon>Chordata</taxon>
        <taxon>Tunicata</taxon>
        <taxon>Ascidiacea</taxon>
        <taxon>Phlebobranchia</taxon>
        <taxon>Cionidae</taxon>
        <taxon>Ciona</taxon>
    </lineage>
</organism>
<dbReference type="Proteomes" id="UP000008144">
    <property type="component" value="Unassembled WGS sequence"/>
</dbReference>
<dbReference type="Ensembl" id="ENSCINT00000030859.1">
    <property type="protein sequence ID" value="ENSCINP00000035847.1"/>
    <property type="gene ID" value="ENSCING00000020800.1"/>
</dbReference>
<name>H2Y1R3_CIOIN</name>
<proteinExistence type="predicted"/>
<accession>H2Y1R3</accession>
<dbReference type="InParanoid" id="H2Y1R3"/>
<protein>
    <submittedName>
        <fullName evidence="1">Uncharacterized protein</fullName>
    </submittedName>
</protein>
<reference evidence="2" key="1">
    <citation type="journal article" date="2002" name="Science">
        <title>The draft genome of Ciona intestinalis: insights into chordate and vertebrate origins.</title>
        <authorList>
            <person name="Dehal P."/>
            <person name="Satou Y."/>
            <person name="Campbell R.K."/>
            <person name="Chapman J."/>
            <person name="Degnan B."/>
            <person name="De Tomaso A."/>
            <person name="Davidson B."/>
            <person name="Di Gregorio A."/>
            <person name="Gelpke M."/>
            <person name="Goodstein D.M."/>
            <person name="Harafuji N."/>
            <person name="Hastings K.E."/>
            <person name="Ho I."/>
            <person name="Hotta K."/>
            <person name="Huang W."/>
            <person name="Kawashima T."/>
            <person name="Lemaire P."/>
            <person name="Martinez D."/>
            <person name="Meinertzhagen I.A."/>
            <person name="Necula S."/>
            <person name="Nonaka M."/>
            <person name="Putnam N."/>
            <person name="Rash S."/>
            <person name="Saiga H."/>
            <person name="Satake M."/>
            <person name="Terry A."/>
            <person name="Yamada L."/>
            <person name="Wang H.G."/>
            <person name="Awazu S."/>
            <person name="Azumi K."/>
            <person name="Boore J."/>
            <person name="Branno M."/>
            <person name="Chin-Bow S."/>
            <person name="DeSantis R."/>
            <person name="Doyle S."/>
            <person name="Francino P."/>
            <person name="Keys D.N."/>
            <person name="Haga S."/>
            <person name="Hayashi H."/>
            <person name="Hino K."/>
            <person name="Imai K.S."/>
            <person name="Inaba K."/>
            <person name="Kano S."/>
            <person name="Kobayashi K."/>
            <person name="Kobayashi M."/>
            <person name="Lee B.I."/>
            <person name="Makabe K.W."/>
            <person name="Manohar C."/>
            <person name="Matassi G."/>
            <person name="Medina M."/>
            <person name="Mochizuki Y."/>
            <person name="Mount S."/>
            <person name="Morishita T."/>
            <person name="Miura S."/>
            <person name="Nakayama A."/>
            <person name="Nishizaka S."/>
            <person name="Nomoto H."/>
            <person name="Ohta F."/>
            <person name="Oishi K."/>
            <person name="Rigoutsos I."/>
            <person name="Sano M."/>
            <person name="Sasaki A."/>
            <person name="Sasakura Y."/>
            <person name="Shoguchi E."/>
            <person name="Shin-i T."/>
            <person name="Spagnuolo A."/>
            <person name="Stainier D."/>
            <person name="Suzuki M.M."/>
            <person name="Tassy O."/>
            <person name="Takatori N."/>
            <person name="Tokuoka M."/>
            <person name="Yagi K."/>
            <person name="Yoshizaki F."/>
            <person name="Wada S."/>
            <person name="Zhang C."/>
            <person name="Hyatt P.D."/>
            <person name="Larimer F."/>
            <person name="Detter C."/>
            <person name="Doggett N."/>
            <person name="Glavina T."/>
            <person name="Hawkins T."/>
            <person name="Richardson P."/>
            <person name="Lucas S."/>
            <person name="Kohara Y."/>
            <person name="Levine M."/>
            <person name="Satoh N."/>
            <person name="Rokhsar D.S."/>
        </authorList>
    </citation>
    <scope>NUCLEOTIDE SEQUENCE [LARGE SCALE GENOMIC DNA]</scope>
</reference>
<reference evidence="1" key="3">
    <citation type="submission" date="2025-09" db="UniProtKB">
        <authorList>
            <consortium name="Ensembl"/>
        </authorList>
    </citation>
    <scope>IDENTIFICATION</scope>
</reference>
<evidence type="ECO:0000313" key="1">
    <source>
        <dbReference type="Ensembl" id="ENSCINP00000035847.1"/>
    </source>
</evidence>
<keyword evidence="2" id="KW-1185">Reference proteome</keyword>
<evidence type="ECO:0000313" key="2">
    <source>
        <dbReference type="Proteomes" id="UP000008144"/>
    </source>
</evidence>
<dbReference type="HOGENOM" id="CLU_3417202_0_0_1"/>